<dbReference type="KEGG" id="fcr:HYN56_23215"/>
<evidence type="ECO:0000259" key="1">
    <source>
        <dbReference type="SMART" id="SM00860"/>
    </source>
</evidence>
<dbReference type="Proteomes" id="UP000245250">
    <property type="component" value="Chromosome"/>
</dbReference>
<feature type="domain" description="Knr4/Smi1-like" evidence="1">
    <location>
        <begin position="23"/>
        <end position="158"/>
    </location>
</feature>
<name>A0A2S1YSD1_9FLAO</name>
<dbReference type="Pfam" id="PF09346">
    <property type="entry name" value="SMI1_KNR4"/>
    <property type="match status" value="1"/>
</dbReference>
<dbReference type="InterPro" id="IPR018958">
    <property type="entry name" value="Knr4/Smi1-like_dom"/>
</dbReference>
<dbReference type="AlphaFoldDB" id="A0A2S1YSD1"/>
<dbReference type="Gene3D" id="3.40.1580.10">
    <property type="entry name" value="SMI1/KNR4-like"/>
    <property type="match status" value="1"/>
</dbReference>
<dbReference type="EMBL" id="CP029255">
    <property type="protein sequence ID" value="AWK06981.1"/>
    <property type="molecule type" value="Genomic_DNA"/>
</dbReference>
<dbReference type="InterPro" id="IPR037883">
    <property type="entry name" value="Knr4/Smi1-like_sf"/>
</dbReference>
<dbReference type="OrthoDB" id="355909at2"/>
<keyword evidence="3" id="KW-1185">Reference proteome</keyword>
<dbReference type="RefSeq" id="WP_109194379.1">
    <property type="nucleotide sequence ID" value="NZ_CP029255.1"/>
</dbReference>
<accession>A0A2S1YSD1</accession>
<evidence type="ECO:0000313" key="2">
    <source>
        <dbReference type="EMBL" id="AWK06981.1"/>
    </source>
</evidence>
<gene>
    <name evidence="2" type="ORF">HYN56_23215</name>
</gene>
<sequence length="169" mass="20088">MKILIKWKIINKLHFYSFNPAEAVNENDFKALELIINRSLPLSYKEFYTANNGGSIKENNFFKNDDDKFETFSINDFYHLVANEENDKFETNVFTIIDKNLLENILFVPWGFDGSNNQLYLDFTYEEPKVYAYYYDEDDTGIPKQVFLADSIEAFLKKLRVYEEEEDDE</sequence>
<evidence type="ECO:0000313" key="3">
    <source>
        <dbReference type="Proteomes" id="UP000245250"/>
    </source>
</evidence>
<proteinExistence type="predicted"/>
<reference evidence="2 3" key="1">
    <citation type="submission" date="2018-05" db="EMBL/GenBank/DDBJ databases">
        <title>Genome sequencing of Flavobacterium sp. HYN0056.</title>
        <authorList>
            <person name="Yi H."/>
            <person name="Baek C."/>
        </authorList>
    </citation>
    <scope>NUCLEOTIDE SEQUENCE [LARGE SCALE GENOMIC DNA]</scope>
    <source>
        <strain evidence="2 3">HYN0056</strain>
    </source>
</reference>
<dbReference type="SMART" id="SM00860">
    <property type="entry name" value="SMI1_KNR4"/>
    <property type="match status" value="1"/>
</dbReference>
<protein>
    <recommendedName>
        <fullName evidence="1">Knr4/Smi1-like domain-containing protein</fullName>
    </recommendedName>
</protein>
<dbReference type="SUPFAM" id="SSF160631">
    <property type="entry name" value="SMI1/KNR4-like"/>
    <property type="match status" value="1"/>
</dbReference>
<organism evidence="2 3">
    <name type="scientific">Flavobacterium crocinum</name>
    <dbReference type="NCBI Taxonomy" id="2183896"/>
    <lineage>
        <taxon>Bacteria</taxon>
        <taxon>Pseudomonadati</taxon>
        <taxon>Bacteroidota</taxon>
        <taxon>Flavobacteriia</taxon>
        <taxon>Flavobacteriales</taxon>
        <taxon>Flavobacteriaceae</taxon>
        <taxon>Flavobacterium</taxon>
    </lineage>
</organism>